<evidence type="ECO:0000313" key="1">
    <source>
        <dbReference type="EMBL" id="QNL33436.1"/>
    </source>
</evidence>
<protein>
    <submittedName>
        <fullName evidence="1">Uncharacterized protein</fullName>
    </submittedName>
</protein>
<organism evidence="1">
    <name type="scientific">Escherichia coli</name>
    <dbReference type="NCBI Taxonomy" id="562"/>
    <lineage>
        <taxon>Bacteria</taxon>
        <taxon>Pseudomonadati</taxon>
        <taxon>Pseudomonadota</taxon>
        <taxon>Gammaproteobacteria</taxon>
        <taxon>Enterobacterales</taxon>
        <taxon>Enterobacteriaceae</taxon>
        <taxon>Escherichia</taxon>
    </lineage>
</organism>
<name>A0A7G9A9K7_ECOLX</name>
<proteinExistence type="predicted"/>
<accession>A0A7G9A9K7</accession>
<reference evidence="1" key="1">
    <citation type="submission" date="2020-03" db="EMBL/GenBank/DDBJ databases">
        <title>Comparative analysis of multidrug resistant Escherichia coli ST216 isolates from silver gulls in Australia.</title>
        <authorList>
            <person name="Tarabai H."/>
            <person name="Wyrsch E.R."/>
            <person name="Bitar I."/>
            <person name="Djordjevic S.P."/>
            <person name="Dolejska M."/>
        </authorList>
    </citation>
    <scope>NUCLEOTIDE SEQUENCE</scope>
    <source>
        <strain evidence="1">CE1681</strain>
        <plasmid evidence="1">pCE1681-B</plasmid>
    </source>
</reference>
<geneLocation type="plasmid" evidence="1">
    <name>pCE1681-B</name>
</geneLocation>
<keyword evidence="1" id="KW-0614">Plasmid</keyword>
<dbReference type="EMBL" id="MT180431">
    <property type="protein sequence ID" value="QNL33436.1"/>
    <property type="molecule type" value="Genomic_DNA"/>
</dbReference>
<dbReference type="AlphaFoldDB" id="A0A7G9A9K7"/>
<sequence length="61" mass="6767">MIAGGTLPRSNGVRHYARAGRPYCMSHGGNVLAERPAKTPKVKRGHTVARYARPPPKRRLF</sequence>